<dbReference type="EMBL" id="SRYA01000009">
    <property type="protein sequence ID" value="TGY97181.1"/>
    <property type="molecule type" value="Genomic_DNA"/>
</dbReference>
<accession>A0AC61RZE3</accession>
<dbReference type="Proteomes" id="UP000304953">
    <property type="component" value="Unassembled WGS sequence"/>
</dbReference>
<proteinExistence type="predicted"/>
<keyword evidence="2" id="KW-1185">Reference proteome</keyword>
<reference evidence="1" key="1">
    <citation type="submission" date="2019-04" db="EMBL/GenBank/DDBJ databases">
        <title>Microbes associate with the intestines of laboratory mice.</title>
        <authorList>
            <person name="Navarre W."/>
            <person name="Wong E."/>
            <person name="Huang K."/>
            <person name="Tropini C."/>
            <person name="Ng K."/>
            <person name="Yu B."/>
        </authorList>
    </citation>
    <scope>NUCLEOTIDE SEQUENCE</scope>
    <source>
        <strain evidence="1">NM01_1-7b</strain>
    </source>
</reference>
<sequence>MKYSDLVKAMLFASIHELAANSENYALHPGKDFSRNRKLGFKHLLLMLLAMEADCIKEELYRFFGRSTDAPSKAAFYKQRKKINNDAFRSLLVSFTQKCKKKLFKGKYSLVACDGSAADIFRNPDDPDTFFEPNGKSTRGFNQIHINAFFSVLDKKFTDLLVQPSRKRNEYSAFCQMVDRSETDTPVIYLCDRGYASYNAFAHVIENGQFFLIRCTDAKTEKILGVPLDGIKQLDYHVDRILSRSQSKKKRLYSELEEQCRFVCQDVPMDYIAQDHPEYRLSLRIIRIELSDGCYENLVTNLPDLDFDIDDFKDLHHLRWNEETSFRDLKYPLCLKAFHSKKYEYIVQEVWARAILYNFCAEIAIAVESPEKKTKHVYQVNYSEAIKTCRDFLRIHDGTTTLDVEGLNAQNILPARPGRTFARQARFKLPISFCYRN</sequence>
<evidence type="ECO:0000313" key="1">
    <source>
        <dbReference type="EMBL" id="TGY97181.1"/>
    </source>
</evidence>
<evidence type="ECO:0000313" key="2">
    <source>
        <dbReference type="Proteomes" id="UP000304953"/>
    </source>
</evidence>
<organism evidence="1 2">
    <name type="scientific">Petralouisia muris</name>
    <dbReference type="NCBI Taxonomy" id="3032872"/>
    <lineage>
        <taxon>Bacteria</taxon>
        <taxon>Bacillati</taxon>
        <taxon>Bacillota</taxon>
        <taxon>Clostridia</taxon>
        <taxon>Lachnospirales</taxon>
        <taxon>Lachnospiraceae</taxon>
        <taxon>Petralouisia</taxon>
    </lineage>
</organism>
<name>A0AC61RZE3_9FIRM</name>
<protein>
    <submittedName>
        <fullName evidence="1">IS4 family transposase</fullName>
    </submittedName>
</protein>
<comment type="caution">
    <text evidence="1">The sequence shown here is derived from an EMBL/GenBank/DDBJ whole genome shotgun (WGS) entry which is preliminary data.</text>
</comment>
<gene>
    <name evidence="1" type="ORF">E5329_05770</name>
</gene>